<name>A0A034V9H2_BACDO</name>
<accession>A0A034V9H2</accession>
<keyword evidence="1" id="KW-0472">Membrane</keyword>
<protein>
    <submittedName>
        <fullName evidence="2">Uncharacterized protein</fullName>
    </submittedName>
</protein>
<dbReference type="GeneID" id="105222110"/>
<keyword evidence="1" id="KW-1133">Transmembrane helix</keyword>
<dbReference type="RefSeq" id="XP_011197604.2">
    <property type="nucleotide sequence ID" value="XM_011199302.4"/>
</dbReference>
<dbReference type="AlphaFoldDB" id="A0A034V9H2"/>
<dbReference type="KEGG" id="bdr:105222110"/>
<evidence type="ECO:0000313" key="2">
    <source>
        <dbReference type="EMBL" id="JAC38430.1"/>
    </source>
</evidence>
<proteinExistence type="predicted"/>
<evidence type="ECO:0000256" key="1">
    <source>
        <dbReference type="SAM" id="Phobius"/>
    </source>
</evidence>
<reference evidence="2" key="1">
    <citation type="journal article" date="2014" name="BMC Genomics">
        <title>Characterizing the developmental transcriptome of the oriental fruit fly, Bactrocera dorsalis (Diptera: Tephritidae) through comparative genomic analysis with Drosophila melanogaster utilizing modENCODE datasets.</title>
        <authorList>
            <person name="Geib S.M."/>
            <person name="Calla B."/>
            <person name="Hall B."/>
            <person name="Hou S."/>
            <person name="Manoukis N.C."/>
        </authorList>
    </citation>
    <scope>NUCLEOTIDE SEQUENCE</scope>
    <source>
        <strain evidence="2">Punador</strain>
    </source>
</reference>
<organism evidence="2">
    <name type="scientific">Bactrocera dorsalis</name>
    <name type="common">Oriental fruit fly</name>
    <name type="synonym">Dacus dorsalis</name>
    <dbReference type="NCBI Taxonomy" id="27457"/>
    <lineage>
        <taxon>Eukaryota</taxon>
        <taxon>Metazoa</taxon>
        <taxon>Ecdysozoa</taxon>
        <taxon>Arthropoda</taxon>
        <taxon>Hexapoda</taxon>
        <taxon>Insecta</taxon>
        <taxon>Pterygota</taxon>
        <taxon>Neoptera</taxon>
        <taxon>Endopterygota</taxon>
        <taxon>Diptera</taxon>
        <taxon>Brachycera</taxon>
        <taxon>Muscomorpha</taxon>
        <taxon>Tephritoidea</taxon>
        <taxon>Tephritidae</taxon>
        <taxon>Bactrocera</taxon>
        <taxon>Bactrocera</taxon>
    </lineage>
</organism>
<dbReference type="RefSeq" id="XP_011197603.2">
    <property type="nucleotide sequence ID" value="XM_011199301.4"/>
</dbReference>
<dbReference type="OrthoDB" id="8048189at2759"/>
<dbReference type="EMBL" id="GAKP01020522">
    <property type="protein sequence ID" value="JAC38430.1"/>
    <property type="molecule type" value="Transcribed_RNA"/>
</dbReference>
<keyword evidence="1" id="KW-0812">Transmembrane</keyword>
<sequence>MANDPANQKQFAEDVAALAAGSGDPYGNLGDPKGDFKMPSVDEVWKLIEQMDGISDEEKANLKENLYNPQEGSAEDFMRRYAQPGPVHSSWDYAIFFAMIAIIVLLFALFGYKLYKSLMEKELKKKEKLKTKQAKKSKKTN</sequence>
<feature type="transmembrane region" description="Helical" evidence="1">
    <location>
        <begin position="93"/>
        <end position="115"/>
    </location>
</feature>